<protein>
    <submittedName>
        <fullName evidence="4">LCP family protein required for cell wall assembly</fullName>
    </submittedName>
</protein>
<keyword evidence="2" id="KW-1133">Transmembrane helix</keyword>
<evidence type="ECO:0000256" key="2">
    <source>
        <dbReference type="SAM" id="Phobius"/>
    </source>
</evidence>
<feature type="domain" description="Cell envelope-related transcriptional attenuator" evidence="3">
    <location>
        <begin position="109"/>
        <end position="284"/>
    </location>
</feature>
<organism evidence="4 5">
    <name type="scientific">Catenuloplanes atrovinosus</name>
    <dbReference type="NCBI Taxonomy" id="137266"/>
    <lineage>
        <taxon>Bacteria</taxon>
        <taxon>Bacillati</taxon>
        <taxon>Actinomycetota</taxon>
        <taxon>Actinomycetes</taxon>
        <taxon>Micromonosporales</taxon>
        <taxon>Micromonosporaceae</taxon>
        <taxon>Catenuloplanes</taxon>
    </lineage>
</organism>
<gene>
    <name evidence="4" type="ORF">J2S41_007856</name>
</gene>
<dbReference type="Gene3D" id="3.40.630.190">
    <property type="entry name" value="LCP protein"/>
    <property type="match status" value="1"/>
</dbReference>
<comment type="caution">
    <text evidence="4">The sequence shown here is derived from an EMBL/GenBank/DDBJ whole genome shotgun (WGS) entry which is preliminary data.</text>
</comment>
<dbReference type="InterPro" id="IPR050922">
    <property type="entry name" value="LytR/CpsA/Psr_CW_biosynth"/>
</dbReference>
<dbReference type="Proteomes" id="UP001183643">
    <property type="component" value="Unassembled WGS sequence"/>
</dbReference>
<dbReference type="InterPro" id="IPR004474">
    <property type="entry name" value="LytR_CpsA_psr"/>
</dbReference>
<reference evidence="4" key="1">
    <citation type="submission" date="2023-07" db="EMBL/GenBank/DDBJ databases">
        <title>Sequencing the genomes of 1000 actinobacteria strains.</title>
        <authorList>
            <person name="Klenk H.-P."/>
        </authorList>
    </citation>
    <scope>NUCLEOTIDE SEQUENCE</scope>
    <source>
        <strain evidence="4">DSM 44707</strain>
    </source>
</reference>
<dbReference type="RefSeq" id="WP_310376015.1">
    <property type="nucleotide sequence ID" value="NZ_JAVDYB010000001.1"/>
</dbReference>
<accession>A0AAE3YWB5</accession>
<dbReference type="NCBIfam" id="TIGR00350">
    <property type="entry name" value="lytR_cpsA_psr"/>
    <property type="match status" value="1"/>
</dbReference>
<dbReference type="AlphaFoldDB" id="A0AAE3YWB5"/>
<comment type="similarity">
    <text evidence="1">Belongs to the LytR/CpsA/Psr (LCP) family.</text>
</comment>
<keyword evidence="2" id="KW-0472">Membrane</keyword>
<dbReference type="EMBL" id="JAVDYB010000001">
    <property type="protein sequence ID" value="MDR7281078.1"/>
    <property type="molecule type" value="Genomic_DNA"/>
</dbReference>
<evidence type="ECO:0000259" key="3">
    <source>
        <dbReference type="Pfam" id="PF03816"/>
    </source>
</evidence>
<dbReference type="Pfam" id="PF03816">
    <property type="entry name" value="LytR_cpsA_psr"/>
    <property type="match status" value="1"/>
</dbReference>
<keyword evidence="5" id="KW-1185">Reference proteome</keyword>
<evidence type="ECO:0000313" key="4">
    <source>
        <dbReference type="EMBL" id="MDR7281078.1"/>
    </source>
</evidence>
<evidence type="ECO:0000256" key="1">
    <source>
        <dbReference type="ARBA" id="ARBA00006068"/>
    </source>
</evidence>
<dbReference type="PANTHER" id="PTHR33392">
    <property type="entry name" value="POLYISOPRENYL-TEICHOIC ACID--PEPTIDOGLYCAN TEICHOIC ACID TRANSFERASE TAGU"/>
    <property type="match status" value="1"/>
</dbReference>
<evidence type="ECO:0000313" key="5">
    <source>
        <dbReference type="Proteomes" id="UP001183643"/>
    </source>
</evidence>
<dbReference type="PANTHER" id="PTHR33392:SF6">
    <property type="entry name" value="POLYISOPRENYL-TEICHOIC ACID--PEPTIDOGLYCAN TEICHOIC ACID TRANSFERASE TAGU"/>
    <property type="match status" value="1"/>
</dbReference>
<keyword evidence="2" id="KW-0812">Transmembrane</keyword>
<proteinExistence type="inferred from homology"/>
<name>A0AAE3YWB5_9ACTN</name>
<sequence length="380" mass="40870">MTAAGAPPQPRWVRFCVFLGVVLLVISGLVVIGVSVLEERYSGRVVTADLFGDSDDFAPLAVATPRPQYGETRTLSGDLGGDVDLNGPLDLLLVGIDPRPNEAPRPPLADAIMVLHVDAAHEHAYLFSLPRDLIVEIPAFAKAGYGGGTGKINGAMAYGSRVRETGGLDTAQGFQLLARTVIARTGIPRFEAGAIIDFSGFEAVVDALGGVDMYVDERTLSIHHAPNGTLRPGYGPQKTYEVGRQHMSGWEALDFVRQRKSLSEGDYARQRHQKQFLKAVLTQATDSGLLTDPLRLDRVLRAAGESLTFSGRGHDLLDYALTLRHLRPDDLTMVQLPGAAVGRGAGYRGEHLLPVADDFFAAVAADRVAEFLVEHPDLAS</sequence>
<feature type="transmembrane region" description="Helical" evidence="2">
    <location>
        <begin position="12"/>
        <end position="37"/>
    </location>
</feature>